<evidence type="ECO:0000256" key="8">
    <source>
        <dbReference type="ARBA" id="ARBA00023175"/>
    </source>
</evidence>
<dbReference type="Gene3D" id="3.40.850.10">
    <property type="entry name" value="Kinesin motor domain"/>
    <property type="match status" value="1"/>
</dbReference>
<dbReference type="GO" id="GO:0005524">
    <property type="term" value="F:ATP binding"/>
    <property type="evidence" value="ECO:0007669"/>
    <property type="project" value="UniProtKB-UniRule"/>
</dbReference>
<comment type="subcellular location">
    <subcellularLocation>
        <location evidence="1">Cytoplasm</location>
        <location evidence="1">Cytoskeleton</location>
    </subcellularLocation>
</comment>
<dbReference type="InterPro" id="IPR027640">
    <property type="entry name" value="Kinesin-like_fam"/>
</dbReference>
<feature type="compositionally biased region" description="Polar residues" evidence="13">
    <location>
        <begin position="177"/>
        <end position="190"/>
    </location>
</feature>
<evidence type="ECO:0000256" key="2">
    <source>
        <dbReference type="ARBA" id="ARBA00010899"/>
    </source>
</evidence>
<evidence type="ECO:0000256" key="4">
    <source>
        <dbReference type="ARBA" id="ARBA00022701"/>
    </source>
</evidence>
<dbReference type="GO" id="GO:0005874">
    <property type="term" value="C:microtubule"/>
    <property type="evidence" value="ECO:0007669"/>
    <property type="project" value="UniProtKB-KW"/>
</dbReference>
<dbReference type="PANTHER" id="PTHR47972">
    <property type="entry name" value="KINESIN-LIKE PROTEIN KLP-3"/>
    <property type="match status" value="1"/>
</dbReference>
<keyword evidence="5 10" id="KW-0547">Nucleotide-binding</keyword>
<accession>A0AAD4D907</accession>
<dbReference type="InterPro" id="IPR019821">
    <property type="entry name" value="Kinesin_motor_CS"/>
</dbReference>
<dbReference type="AlphaFoldDB" id="A0AAD4D907"/>
<evidence type="ECO:0000256" key="7">
    <source>
        <dbReference type="ARBA" id="ARBA00023054"/>
    </source>
</evidence>
<dbReference type="GO" id="GO:0003777">
    <property type="term" value="F:microtubule motor activity"/>
    <property type="evidence" value="ECO:0007669"/>
    <property type="project" value="InterPro"/>
</dbReference>
<dbReference type="SMART" id="SM00129">
    <property type="entry name" value="KISc"/>
    <property type="match status" value="1"/>
</dbReference>
<evidence type="ECO:0000256" key="13">
    <source>
        <dbReference type="SAM" id="MobiDB-lite"/>
    </source>
</evidence>
<feature type="compositionally biased region" description="Polar residues" evidence="13">
    <location>
        <begin position="207"/>
        <end position="220"/>
    </location>
</feature>
<keyword evidence="9" id="KW-0206">Cytoskeleton</keyword>
<gene>
    <name evidence="15" type="primary">KAR3_2</name>
    <name evidence="15" type="ORF">BGZ95_012070</name>
</gene>
<evidence type="ECO:0000256" key="5">
    <source>
        <dbReference type="ARBA" id="ARBA00022741"/>
    </source>
</evidence>
<dbReference type="InterPro" id="IPR036961">
    <property type="entry name" value="Kinesin_motor_dom_sf"/>
</dbReference>
<dbReference type="InterPro" id="IPR001752">
    <property type="entry name" value="Kinesin_motor_dom"/>
</dbReference>
<evidence type="ECO:0000259" key="14">
    <source>
        <dbReference type="PROSITE" id="PS50067"/>
    </source>
</evidence>
<evidence type="ECO:0000256" key="12">
    <source>
        <dbReference type="SAM" id="Coils"/>
    </source>
</evidence>
<name>A0AAD4D907_9FUNG</name>
<dbReference type="InterPro" id="IPR027417">
    <property type="entry name" value="P-loop_NTPase"/>
</dbReference>
<proteinExistence type="inferred from homology"/>
<keyword evidence="4 11" id="KW-0493">Microtubule</keyword>
<dbReference type="GO" id="GO:0090307">
    <property type="term" value="P:mitotic spindle assembly"/>
    <property type="evidence" value="ECO:0007669"/>
    <property type="project" value="UniProtKB-ARBA"/>
</dbReference>
<dbReference type="GO" id="GO:0007018">
    <property type="term" value="P:microtubule-based movement"/>
    <property type="evidence" value="ECO:0007669"/>
    <property type="project" value="InterPro"/>
</dbReference>
<feature type="coiled-coil region" evidence="12">
    <location>
        <begin position="302"/>
        <end position="365"/>
    </location>
</feature>
<evidence type="ECO:0000256" key="9">
    <source>
        <dbReference type="ARBA" id="ARBA00023212"/>
    </source>
</evidence>
<evidence type="ECO:0000256" key="11">
    <source>
        <dbReference type="RuleBase" id="RU000394"/>
    </source>
</evidence>
<keyword evidence="16" id="KW-1185">Reference proteome</keyword>
<feature type="region of interest" description="Disordered" evidence="13">
    <location>
        <begin position="1"/>
        <end position="24"/>
    </location>
</feature>
<keyword evidence="8 10" id="KW-0505">Motor protein</keyword>
<feature type="binding site" evidence="10">
    <location>
        <begin position="557"/>
        <end position="564"/>
    </location>
    <ligand>
        <name>ATP</name>
        <dbReference type="ChEBI" id="CHEBI:30616"/>
    </ligand>
</feature>
<dbReference type="EMBL" id="JAAAIL010000979">
    <property type="protein sequence ID" value="KAG0272182.1"/>
    <property type="molecule type" value="Genomic_DNA"/>
</dbReference>
<feature type="compositionally biased region" description="Low complexity" evidence="13">
    <location>
        <begin position="196"/>
        <end position="206"/>
    </location>
</feature>
<dbReference type="PROSITE" id="PS00411">
    <property type="entry name" value="KINESIN_MOTOR_1"/>
    <property type="match status" value="1"/>
</dbReference>
<reference evidence="15" key="1">
    <citation type="journal article" date="2020" name="Fungal Divers.">
        <title>Resolving the Mortierellaceae phylogeny through synthesis of multi-gene phylogenetics and phylogenomics.</title>
        <authorList>
            <person name="Vandepol N."/>
            <person name="Liber J."/>
            <person name="Desiro A."/>
            <person name="Na H."/>
            <person name="Kennedy M."/>
            <person name="Barry K."/>
            <person name="Grigoriev I.V."/>
            <person name="Miller A.N."/>
            <person name="O'Donnell K."/>
            <person name="Stajich J.E."/>
            <person name="Bonito G."/>
        </authorList>
    </citation>
    <scope>NUCLEOTIDE SEQUENCE</scope>
    <source>
        <strain evidence="15">NRRL 28262</strain>
    </source>
</reference>
<feature type="compositionally biased region" description="Low complexity" evidence="13">
    <location>
        <begin position="125"/>
        <end position="171"/>
    </location>
</feature>
<comment type="caution">
    <text evidence="15">The sequence shown here is derived from an EMBL/GenBank/DDBJ whole genome shotgun (WGS) entry which is preliminary data.</text>
</comment>
<feature type="compositionally biased region" description="Low complexity" evidence="13">
    <location>
        <begin position="221"/>
        <end position="238"/>
    </location>
</feature>
<dbReference type="PROSITE" id="PS50067">
    <property type="entry name" value="KINESIN_MOTOR_2"/>
    <property type="match status" value="1"/>
</dbReference>
<evidence type="ECO:0000256" key="3">
    <source>
        <dbReference type="ARBA" id="ARBA00022490"/>
    </source>
</evidence>
<dbReference type="PRINTS" id="PR00380">
    <property type="entry name" value="KINESINHEAVY"/>
</dbReference>
<evidence type="ECO:0000256" key="1">
    <source>
        <dbReference type="ARBA" id="ARBA00004245"/>
    </source>
</evidence>
<evidence type="ECO:0000256" key="6">
    <source>
        <dbReference type="ARBA" id="ARBA00022840"/>
    </source>
</evidence>
<organism evidence="15 16">
    <name type="scientific">Linnemannia exigua</name>
    <dbReference type="NCBI Taxonomy" id="604196"/>
    <lineage>
        <taxon>Eukaryota</taxon>
        <taxon>Fungi</taxon>
        <taxon>Fungi incertae sedis</taxon>
        <taxon>Mucoromycota</taxon>
        <taxon>Mortierellomycotina</taxon>
        <taxon>Mortierellomycetes</taxon>
        <taxon>Mortierellales</taxon>
        <taxon>Mortierellaceae</taxon>
        <taxon>Linnemannia</taxon>
    </lineage>
</organism>
<dbReference type="Pfam" id="PF00225">
    <property type="entry name" value="Kinesin"/>
    <property type="match status" value="1"/>
</dbReference>
<dbReference type="Proteomes" id="UP001194580">
    <property type="component" value="Unassembled WGS sequence"/>
</dbReference>
<keyword evidence="6 10" id="KW-0067">ATP-binding</keyword>
<protein>
    <recommendedName>
        <fullName evidence="11">Kinesin-like protein</fullName>
    </recommendedName>
</protein>
<dbReference type="PANTHER" id="PTHR47972:SF45">
    <property type="entry name" value="PROTEIN CLARET SEGREGATIONAL"/>
    <property type="match status" value="1"/>
</dbReference>
<evidence type="ECO:0000313" key="15">
    <source>
        <dbReference type="EMBL" id="KAG0272182.1"/>
    </source>
</evidence>
<dbReference type="GO" id="GO:0008017">
    <property type="term" value="F:microtubule binding"/>
    <property type="evidence" value="ECO:0007669"/>
    <property type="project" value="InterPro"/>
</dbReference>
<feature type="region of interest" description="Disordered" evidence="13">
    <location>
        <begin position="54"/>
        <end position="247"/>
    </location>
</feature>
<sequence>MEQLNRSISKLKPPTKITASASSSSTIATALAVAAAAMGGNENKATVVTSHLNQRNHNNNITPTGAATTTVSAGFKRKAEETGPVKRTRPAPATDAKPNAANPSGTNRGPLANAGGKGATGPVKTSAAAATRTPFARTGQRGTPVNSAATSSATTTSRRTVTRAPTPVTSRPPRHTATATTGRTQQSSLRNKTRTQQPSPSASASSHNSEPNISEIATGNTSSSTATTSASTPIIPIIPKKKKRPAWDTKGRLEDMEELTAVLNEHLQTSSSNMVDLTSKLESSESKIAQLESFRLNLEGKVAVKENENKTILQKMQSVEKDLETTAREHEEDMRRLKLEHSRHMDQLKMTQARLQQETESLQMKLQSKNIQLEGQMQENTGLRSTISAKAADCHALESDNQALKTKVERTESTLRERTTTIDALERKLAESQQLVADLEQRIRQEETIRRRLHNTIQELRGNIRVFCRVRPVSSSANSTKKEATTAMIQYPDVEGRQIEFAHSTETATGSQIDKAYPFTFDRVFQPSSTQGDVFEEISQLVQSALDGYNVCIFAYGQTGSGKTHTMEGPLNASSESRGMIPRSVLQIYENAKALEAKGWTYTMEGQYVEIYNETVNDLLGNDGLDSGGGKKHEIRHGANGKTTVTDITTVVLTSAEKVTALLKKAAHNRSVGSTQMNERSSRSHCVFTLRLAGKNSITDESSEGVLNLIDLAGSERLSQSGATGDRLRETQAINKSLSCLGDVIYAIANKDPHVPYRNSKLTYLLQNSLGGNSKTLMFVNISPLKSNFNETLCSLRFATKVNSCTIGTATKRAVK</sequence>
<comment type="similarity">
    <text evidence="2">Belongs to the TRAFAC class myosin-kinesin ATPase superfamily. Kinesin family. KIN-14 subfamily.</text>
</comment>
<dbReference type="FunFam" id="3.40.850.10:FF:000065">
    <property type="entry name" value="Kinesin-like protein"/>
    <property type="match status" value="1"/>
</dbReference>
<dbReference type="CDD" id="cd01366">
    <property type="entry name" value="KISc_C_terminal"/>
    <property type="match status" value="1"/>
</dbReference>
<keyword evidence="7 12" id="KW-0175">Coiled coil</keyword>
<feature type="coiled-coil region" evidence="12">
    <location>
        <begin position="394"/>
        <end position="463"/>
    </location>
</feature>
<evidence type="ECO:0000313" key="16">
    <source>
        <dbReference type="Proteomes" id="UP001194580"/>
    </source>
</evidence>
<evidence type="ECO:0000256" key="10">
    <source>
        <dbReference type="PROSITE-ProRule" id="PRU00283"/>
    </source>
</evidence>
<feature type="domain" description="Kinesin motor" evidence="14">
    <location>
        <begin position="463"/>
        <end position="805"/>
    </location>
</feature>
<keyword evidence="3" id="KW-0963">Cytoplasm</keyword>
<feature type="compositionally biased region" description="Polar residues" evidence="13">
    <location>
        <begin position="54"/>
        <end position="72"/>
    </location>
</feature>
<dbReference type="SUPFAM" id="SSF52540">
    <property type="entry name" value="P-loop containing nucleoside triphosphate hydrolases"/>
    <property type="match status" value="1"/>
</dbReference>